<name>A0A8J3N0G9_9CHLR</name>
<evidence type="ECO:0000259" key="1">
    <source>
        <dbReference type="PROSITE" id="PS51781"/>
    </source>
</evidence>
<gene>
    <name evidence="2" type="ORF">KSF_042570</name>
</gene>
<feature type="domain" description="SH3b" evidence="1">
    <location>
        <begin position="46"/>
        <end position="113"/>
    </location>
</feature>
<dbReference type="Gene3D" id="2.30.30.40">
    <property type="entry name" value="SH3 Domains"/>
    <property type="match status" value="1"/>
</dbReference>
<organism evidence="2 3">
    <name type="scientific">Reticulibacter mediterranei</name>
    <dbReference type="NCBI Taxonomy" id="2778369"/>
    <lineage>
        <taxon>Bacteria</taxon>
        <taxon>Bacillati</taxon>
        <taxon>Chloroflexota</taxon>
        <taxon>Ktedonobacteria</taxon>
        <taxon>Ktedonobacterales</taxon>
        <taxon>Reticulibacteraceae</taxon>
        <taxon>Reticulibacter</taxon>
    </lineage>
</organism>
<evidence type="ECO:0000313" key="2">
    <source>
        <dbReference type="EMBL" id="GHO94209.1"/>
    </source>
</evidence>
<dbReference type="InterPro" id="IPR003646">
    <property type="entry name" value="SH3-like_bac-type"/>
</dbReference>
<dbReference type="Pfam" id="PF08239">
    <property type="entry name" value="SH3_3"/>
    <property type="match status" value="1"/>
</dbReference>
<dbReference type="AlphaFoldDB" id="A0A8J3N0G9"/>
<reference evidence="2" key="1">
    <citation type="submission" date="2020-10" db="EMBL/GenBank/DDBJ databases">
        <title>Taxonomic study of unclassified bacteria belonging to the class Ktedonobacteria.</title>
        <authorList>
            <person name="Yabe S."/>
            <person name="Wang C.M."/>
            <person name="Zheng Y."/>
            <person name="Sakai Y."/>
            <person name="Cavaletti L."/>
            <person name="Monciardini P."/>
            <person name="Donadio S."/>
        </authorList>
    </citation>
    <scope>NUCLEOTIDE SEQUENCE</scope>
    <source>
        <strain evidence="2">ID150040</strain>
    </source>
</reference>
<proteinExistence type="predicted"/>
<dbReference type="EMBL" id="BNJK01000001">
    <property type="protein sequence ID" value="GHO94209.1"/>
    <property type="molecule type" value="Genomic_DNA"/>
</dbReference>
<comment type="caution">
    <text evidence="2">The sequence shown here is derived from an EMBL/GenBank/DDBJ whole genome shotgun (WGS) entry which is preliminary data.</text>
</comment>
<dbReference type="PROSITE" id="PS51781">
    <property type="entry name" value="SH3B"/>
    <property type="match status" value="1"/>
</dbReference>
<evidence type="ECO:0000313" key="3">
    <source>
        <dbReference type="Proteomes" id="UP000597444"/>
    </source>
</evidence>
<sequence length="121" mass="12802">MKISIRIVLVFIPVIAVCALLIGMAVLRPAQTHAAGTVAHVTHAVAIPGKITDSAVNLYQCDNGPQSNCSVLTQLNEGDAVQVECQMSGWSKVYAPDYGDTGWVSNNYISATGRVPTCAKQ</sequence>
<dbReference type="Proteomes" id="UP000597444">
    <property type="component" value="Unassembled WGS sequence"/>
</dbReference>
<dbReference type="RefSeq" id="WP_220204963.1">
    <property type="nucleotide sequence ID" value="NZ_BNJK01000001.1"/>
</dbReference>
<protein>
    <recommendedName>
        <fullName evidence="1">SH3b domain-containing protein</fullName>
    </recommendedName>
</protein>
<keyword evidence="3" id="KW-1185">Reference proteome</keyword>
<accession>A0A8J3N0G9</accession>